<feature type="transmembrane region" description="Helical" evidence="6">
    <location>
        <begin position="207"/>
        <end position="226"/>
    </location>
</feature>
<keyword evidence="3 6" id="KW-0812">Transmembrane</keyword>
<feature type="transmembrane region" description="Helical" evidence="6">
    <location>
        <begin position="436"/>
        <end position="454"/>
    </location>
</feature>
<evidence type="ECO:0000256" key="3">
    <source>
        <dbReference type="ARBA" id="ARBA00022692"/>
    </source>
</evidence>
<proteinExistence type="predicted"/>
<dbReference type="InterPro" id="IPR052159">
    <property type="entry name" value="Competence_DNA_uptake"/>
</dbReference>
<keyword evidence="2" id="KW-1003">Cell membrane</keyword>
<evidence type="ECO:0000256" key="1">
    <source>
        <dbReference type="ARBA" id="ARBA00004651"/>
    </source>
</evidence>
<dbReference type="Pfam" id="PF03772">
    <property type="entry name" value="Competence"/>
    <property type="match status" value="1"/>
</dbReference>
<feature type="transmembrane region" description="Helical" evidence="6">
    <location>
        <begin position="293"/>
        <end position="314"/>
    </location>
</feature>
<dbReference type="RefSeq" id="WP_101678429.1">
    <property type="nucleotide sequence ID" value="NZ_CP136958.1"/>
</dbReference>
<evidence type="ECO:0000259" key="7">
    <source>
        <dbReference type="Pfam" id="PF03772"/>
    </source>
</evidence>
<dbReference type="EMBL" id="CP136958">
    <property type="protein sequence ID" value="WOT02807.1"/>
    <property type="molecule type" value="Genomic_DNA"/>
</dbReference>
<protein>
    <submittedName>
        <fullName evidence="8">ComEC/Rec2 family competence protein</fullName>
    </submittedName>
</protein>
<evidence type="ECO:0000256" key="5">
    <source>
        <dbReference type="ARBA" id="ARBA00023136"/>
    </source>
</evidence>
<feature type="transmembrane region" description="Helical" evidence="6">
    <location>
        <begin position="355"/>
        <end position="377"/>
    </location>
</feature>
<gene>
    <name evidence="8" type="ORF">CYJ47_03270</name>
</gene>
<dbReference type="PANTHER" id="PTHR30619">
    <property type="entry name" value="DNA INTERNALIZATION/COMPETENCE PROTEIN COMEC/REC2"/>
    <property type="match status" value="1"/>
</dbReference>
<dbReference type="AlphaFoldDB" id="A0AAF0YSX4"/>
<keyword evidence="4 6" id="KW-1133">Transmembrane helix</keyword>
<organism evidence="8 9">
    <name type="scientific">Corynebacterium pyruviciproducens</name>
    <dbReference type="NCBI Taxonomy" id="598660"/>
    <lineage>
        <taxon>Bacteria</taxon>
        <taxon>Bacillati</taxon>
        <taxon>Actinomycetota</taxon>
        <taxon>Actinomycetes</taxon>
        <taxon>Mycobacteriales</taxon>
        <taxon>Corynebacteriaceae</taxon>
        <taxon>Corynebacterium</taxon>
    </lineage>
</organism>
<name>A0AAF0YSX4_9CORY</name>
<dbReference type="NCBIfam" id="TIGR00360">
    <property type="entry name" value="ComEC_N-term"/>
    <property type="match status" value="1"/>
</dbReference>
<evidence type="ECO:0000256" key="2">
    <source>
        <dbReference type="ARBA" id="ARBA00022475"/>
    </source>
</evidence>
<dbReference type="KEGG" id="cpyr:CYJ47_03270"/>
<feature type="transmembrane region" description="Helical" evidence="6">
    <location>
        <begin position="45"/>
        <end position="65"/>
    </location>
</feature>
<dbReference type="GO" id="GO:0005886">
    <property type="term" value="C:plasma membrane"/>
    <property type="evidence" value="ECO:0007669"/>
    <property type="project" value="UniProtKB-SubCell"/>
</dbReference>
<comment type="subcellular location">
    <subcellularLocation>
        <location evidence="1">Cell membrane</location>
        <topology evidence="1">Multi-pass membrane protein</topology>
    </subcellularLocation>
</comment>
<sequence>MTELRLAPAAVLVWVAVLATIVTRGVGLAAGITVVSLSVLLLTRQWGQAVFCGSVAAAGIVVAWLRMKRAEVLQGFAGTLELTVRGVRRTSSGAYLLDTDVLPVVSKEQVDAGSVIAADITALPSDRPSIEGVLGIAHGVDILVPGGRAQAIRASFAAAVGHVAGPDTRGLIPGMVLGDTSLQSPDEQATYIATGLSHLSAVSGSNIAIVTTVAVLLLSWAGIWVRTLGAGSVLVGYVLLVGPEPSVLRAAVTGTVGLTAVVASRRSEPVHALCIAVIGLVLWDSNLAVNYGFALSVAATAGIVAVSPLIYRALTFLPPLVARALSVAIAADVVTMPIIALMAGRISLVSVVANLLADAAVAPVTVLGLCGAVTMLLPGGLERIFIHLAEPGAWWIHTVATWANNLPHSTVGISAAWAVVLAGWITYLVLAGRPRLVACLLAAFVVWGGGAVPLRDGEVAQLRAVEVDGYDGKDHVDAEMIVDKQEGKPHVRATVTRWGQPVVYPNRDGPVTVYEDGTQRAKSGAF</sequence>
<reference evidence="8" key="1">
    <citation type="submission" date="2017-12" db="EMBL/GenBank/DDBJ databases">
        <authorList>
            <person name="Thomas-White K."/>
            <person name="Wolfe A.J."/>
        </authorList>
    </citation>
    <scope>NUCLEOTIDE SEQUENCE</scope>
    <source>
        <strain evidence="8">UMB0763</strain>
    </source>
</reference>
<dbReference type="PANTHER" id="PTHR30619:SF7">
    <property type="entry name" value="BETA-LACTAMASE DOMAIN PROTEIN"/>
    <property type="match status" value="1"/>
</dbReference>
<keyword evidence="5 6" id="KW-0472">Membrane</keyword>
<evidence type="ECO:0000313" key="9">
    <source>
        <dbReference type="Proteomes" id="UP000234560"/>
    </source>
</evidence>
<feature type="domain" description="ComEC/Rec2-related protein" evidence="7">
    <location>
        <begin position="175"/>
        <end position="431"/>
    </location>
</feature>
<feature type="transmembrane region" description="Helical" evidence="6">
    <location>
        <begin position="321"/>
        <end position="343"/>
    </location>
</feature>
<dbReference type="InterPro" id="IPR004477">
    <property type="entry name" value="ComEC_N"/>
</dbReference>
<evidence type="ECO:0000313" key="8">
    <source>
        <dbReference type="EMBL" id="WOT02807.1"/>
    </source>
</evidence>
<feature type="transmembrane region" description="Helical" evidence="6">
    <location>
        <begin position="409"/>
        <end position="429"/>
    </location>
</feature>
<dbReference type="Proteomes" id="UP000234560">
    <property type="component" value="Chromosome"/>
</dbReference>
<evidence type="ECO:0000256" key="4">
    <source>
        <dbReference type="ARBA" id="ARBA00022989"/>
    </source>
</evidence>
<accession>A0AAF0YSX4</accession>
<evidence type="ECO:0000256" key="6">
    <source>
        <dbReference type="SAM" id="Phobius"/>
    </source>
</evidence>
<reference evidence="8" key="2">
    <citation type="submission" date="2023-10" db="EMBL/GenBank/DDBJ databases">
        <authorList>
            <person name="Choi B."/>
        </authorList>
    </citation>
    <scope>NUCLEOTIDE SEQUENCE</scope>
    <source>
        <strain evidence="8">UMB0763</strain>
    </source>
</reference>